<feature type="domain" description="VWFA" evidence="2">
    <location>
        <begin position="462"/>
        <end position="622"/>
    </location>
</feature>
<organism evidence="3 4">
    <name type="scientific">Halomonas kalidii</name>
    <dbReference type="NCBI Taxonomy" id="3043293"/>
    <lineage>
        <taxon>Bacteria</taxon>
        <taxon>Pseudomonadati</taxon>
        <taxon>Pseudomonadota</taxon>
        <taxon>Gammaproteobacteria</taxon>
        <taxon>Oceanospirillales</taxon>
        <taxon>Halomonadaceae</taxon>
        <taxon>Halomonas</taxon>
    </lineage>
</organism>
<evidence type="ECO:0000259" key="2">
    <source>
        <dbReference type="PROSITE" id="PS50234"/>
    </source>
</evidence>
<protein>
    <submittedName>
        <fullName evidence="3">VWA domain-containing protein</fullName>
    </submittedName>
</protein>
<dbReference type="EMBL" id="JASCQO010000041">
    <property type="protein sequence ID" value="MDI5935248.1"/>
    <property type="molecule type" value="Genomic_DNA"/>
</dbReference>
<reference evidence="3 4" key="1">
    <citation type="submission" date="2023-04" db="EMBL/GenBank/DDBJ databases">
        <title>Halomonas strains isolated from rhizosphere soil.</title>
        <authorList>
            <person name="Xu L."/>
            <person name="Sun J.-Q."/>
        </authorList>
    </citation>
    <scope>NUCLEOTIDE SEQUENCE [LARGE SCALE GENOMIC DNA]</scope>
    <source>
        <strain evidence="3 4">LN1S58</strain>
    </source>
</reference>
<name>A0ABT6VMP0_9GAMM</name>
<dbReference type="RefSeq" id="WP_282722692.1">
    <property type="nucleotide sequence ID" value="NZ_JASCQO010000041.1"/>
</dbReference>
<evidence type="ECO:0000313" key="3">
    <source>
        <dbReference type="EMBL" id="MDI5935248.1"/>
    </source>
</evidence>
<evidence type="ECO:0000313" key="4">
    <source>
        <dbReference type="Proteomes" id="UP001244242"/>
    </source>
</evidence>
<dbReference type="InterPro" id="IPR036465">
    <property type="entry name" value="vWFA_dom_sf"/>
</dbReference>
<proteinExistence type="predicted"/>
<gene>
    <name evidence="3" type="ORF">QLQ84_15745</name>
</gene>
<feature type="compositionally biased region" description="Basic and acidic residues" evidence="1">
    <location>
        <begin position="264"/>
        <end position="288"/>
    </location>
</feature>
<dbReference type="Proteomes" id="UP001244242">
    <property type="component" value="Unassembled WGS sequence"/>
</dbReference>
<evidence type="ECO:0000256" key="1">
    <source>
        <dbReference type="SAM" id="MobiDB-lite"/>
    </source>
</evidence>
<dbReference type="PROSITE" id="PS50234">
    <property type="entry name" value="VWFA"/>
    <property type="match status" value="1"/>
</dbReference>
<dbReference type="InterPro" id="IPR002035">
    <property type="entry name" value="VWF_A"/>
</dbReference>
<accession>A0ABT6VMP0</accession>
<dbReference type="SUPFAM" id="SSF53300">
    <property type="entry name" value="vWA-like"/>
    <property type="match status" value="1"/>
</dbReference>
<keyword evidence="4" id="KW-1185">Reference proteome</keyword>
<comment type="caution">
    <text evidence="3">The sequence shown here is derived from an EMBL/GenBank/DDBJ whole genome shotgun (WGS) entry which is preliminary data.</text>
</comment>
<dbReference type="Gene3D" id="3.40.50.410">
    <property type="entry name" value="von Willebrand factor, type A domain"/>
    <property type="match status" value="1"/>
</dbReference>
<dbReference type="CDD" id="cd01454">
    <property type="entry name" value="vWA_norD_type"/>
    <property type="match status" value="1"/>
</dbReference>
<dbReference type="Pfam" id="PF00092">
    <property type="entry name" value="VWA"/>
    <property type="match status" value="1"/>
</dbReference>
<feature type="region of interest" description="Disordered" evidence="1">
    <location>
        <begin position="246"/>
        <end position="289"/>
    </location>
</feature>
<sequence>MSMLDFLEVEEFVGRRWHRWASGAASYPDHPEAAVTLESLRPMLGVFFRAGGGEAGVEVAAIARRGSAHRLSLRQRLGLDEEDLDQARRDEEHLLLPPRIALFPEAALNRDLYLWLTAFLAEARPVEPAADPLQADLLRLREARRAARAALARFPGLTGRYVRLCGELLAIRPRRKRLPPREADLEAALCAELGAPDPEGDWALAMQRAIREGAFPLDDFRAPRGYRPPLPVPLWGQAVTLGTRDGAREATADDDEAPLAGDRPQAEDDHGKRKADRREQDQADRDDPLILNASEKMLSWAEMVNLNRHVEDEEEDAAQQAADQIDEIVLSPNRQQAASRLRLDLDLAPDEAAGGRLKGRHAYPEWNHRKQAYLPDHCVVLSEVQGEEGEDWTPDEVTRRRIRRVRREFEALRPRREILRGQLDGSDLDMDAVIRARCDLAATGEASERYYLASRTQARDLAVSILVDVSLSTEAWLEDRRVLDVAKEALLVLGHGLAGCGDDYAIHSFTSRRRHRVWVNTLKGFDEPMGERVSRRIAALKPGSYTRMGAAIRHLTGELAKRPNRHRLLLLLTDGKPNDNDYYEGRYGIEDTRKAVLEARRQEVRVFGVTIDRQAGRYIPHLFGRGGYAIVQRPEHLSLALPGIYRQIIAS</sequence>
<dbReference type="SMART" id="SM00327">
    <property type="entry name" value="VWA"/>
    <property type="match status" value="1"/>
</dbReference>
<dbReference type="InterPro" id="IPR051928">
    <property type="entry name" value="NorD/CobT"/>
</dbReference>
<dbReference type="PANTHER" id="PTHR41248">
    <property type="entry name" value="NORD PROTEIN"/>
    <property type="match status" value="1"/>
</dbReference>
<dbReference type="PANTHER" id="PTHR41248:SF1">
    <property type="entry name" value="NORD PROTEIN"/>
    <property type="match status" value="1"/>
</dbReference>